<keyword evidence="5" id="KW-1185">Reference proteome</keyword>
<name>S0FPG3_RUMCE</name>
<feature type="domain" description="Membrane protein NfeD2 N-terminal transmembrane" evidence="3">
    <location>
        <begin position="103"/>
        <end position="162"/>
    </location>
</feature>
<dbReference type="STRING" id="1195236.CTER_0209"/>
<feature type="transmembrane region" description="Helical" evidence="2">
    <location>
        <begin position="7"/>
        <end position="29"/>
    </location>
</feature>
<dbReference type="eggNOG" id="COG1585">
    <property type="taxonomic scope" value="Bacteria"/>
</dbReference>
<dbReference type="AlphaFoldDB" id="S0FPG3"/>
<dbReference type="Gene3D" id="2.40.50.140">
    <property type="entry name" value="Nucleic acid-binding proteins"/>
    <property type="match status" value="1"/>
</dbReference>
<evidence type="ECO:0000256" key="1">
    <source>
        <dbReference type="SAM" id="MobiDB-lite"/>
    </source>
</evidence>
<feature type="transmembrane region" description="Helical" evidence="2">
    <location>
        <begin position="96"/>
        <end position="121"/>
    </location>
</feature>
<dbReference type="RefSeq" id="WP_004623563.1">
    <property type="nucleotide sequence ID" value="NZ_AORV01000015.1"/>
</dbReference>
<evidence type="ECO:0000313" key="5">
    <source>
        <dbReference type="Proteomes" id="UP000014155"/>
    </source>
</evidence>
<reference evidence="4 5" key="1">
    <citation type="journal article" date="2013" name="Genome Announc.">
        <title>Draft Genome Sequence of the Cellulolytic, Mesophilic, Anaerobic Bacterium Clostridium termitidis Strain CT1112 (DSM 5398).</title>
        <authorList>
            <person name="Lal S."/>
            <person name="Ramachandran U."/>
            <person name="Zhang X."/>
            <person name="Munir R."/>
            <person name="Sparling R."/>
            <person name="Levin D.B."/>
        </authorList>
    </citation>
    <scope>NUCLEOTIDE SEQUENCE [LARGE SCALE GENOMIC DNA]</scope>
    <source>
        <strain evidence="4 5">CT1112</strain>
    </source>
</reference>
<organism evidence="4 5">
    <name type="scientific">Ruminiclostridium cellobioparum subsp. termitidis CT1112</name>
    <dbReference type="NCBI Taxonomy" id="1195236"/>
    <lineage>
        <taxon>Bacteria</taxon>
        <taxon>Bacillati</taxon>
        <taxon>Bacillota</taxon>
        <taxon>Clostridia</taxon>
        <taxon>Eubacteriales</taxon>
        <taxon>Oscillospiraceae</taxon>
        <taxon>Ruminiclostridium</taxon>
    </lineage>
</organism>
<evidence type="ECO:0000256" key="2">
    <source>
        <dbReference type="SAM" id="Phobius"/>
    </source>
</evidence>
<feature type="transmembrane region" description="Helical" evidence="2">
    <location>
        <begin position="133"/>
        <end position="153"/>
    </location>
</feature>
<keyword evidence="2" id="KW-1133">Transmembrane helix</keyword>
<dbReference type="EMBL" id="AORV01000015">
    <property type="protein sequence ID" value="EMS73772.1"/>
    <property type="molecule type" value="Genomic_DNA"/>
</dbReference>
<feature type="region of interest" description="Disordered" evidence="1">
    <location>
        <begin position="68"/>
        <end position="87"/>
    </location>
</feature>
<dbReference type="Pfam" id="PF25842">
    <property type="entry name" value="NfeD_TM"/>
    <property type="match status" value="1"/>
</dbReference>
<feature type="compositionally biased region" description="Basic and acidic residues" evidence="1">
    <location>
        <begin position="72"/>
        <end position="86"/>
    </location>
</feature>
<dbReference type="PATRIC" id="fig|1195236.3.peg.509"/>
<dbReference type="InterPro" id="IPR012340">
    <property type="entry name" value="NA-bd_OB-fold"/>
</dbReference>
<keyword evidence="2" id="KW-0472">Membrane</keyword>
<evidence type="ECO:0000313" key="4">
    <source>
        <dbReference type="EMBL" id="EMS73772.1"/>
    </source>
</evidence>
<comment type="caution">
    <text evidence="4">The sequence shown here is derived from an EMBL/GenBank/DDBJ whole genome shotgun (WGS) entry which is preliminary data.</text>
</comment>
<sequence>MYYFYIVVFLVGVFYTFVSLVISGISGAFHGGGDVGSGVDGHFGHHGHVDIGHAEIGHIHSDAGSMGQVDHSPGHHGGDMHGDHGAPENTGGSHTILSWFSVLINPLVAVSFLTVFGGFGIMGVKLSSWSSAIVFAAALISAIFISAILYNFVVKPVYKSENTSNVSREQLIGIQAEVTTNILEEGFGTIQYTVNSLKCTGPARHIEDKAVSQGQRVIICRIENNTFYVSEMQEI</sequence>
<accession>S0FPG3</accession>
<evidence type="ECO:0000259" key="3">
    <source>
        <dbReference type="Pfam" id="PF25842"/>
    </source>
</evidence>
<protein>
    <submittedName>
        <fullName evidence="4">NfeD-like protein</fullName>
    </submittedName>
</protein>
<proteinExistence type="predicted"/>
<dbReference type="InterPro" id="IPR058653">
    <property type="entry name" value="NfeD2_TM"/>
</dbReference>
<gene>
    <name evidence="4" type="ORF">CTER_0209</name>
</gene>
<keyword evidence="2" id="KW-0812">Transmembrane</keyword>
<dbReference type="Proteomes" id="UP000014155">
    <property type="component" value="Unassembled WGS sequence"/>
</dbReference>